<organism evidence="1 2">
    <name type="scientific">Eumeta variegata</name>
    <name type="common">Bagworm moth</name>
    <name type="synonym">Eumeta japonica</name>
    <dbReference type="NCBI Taxonomy" id="151549"/>
    <lineage>
        <taxon>Eukaryota</taxon>
        <taxon>Metazoa</taxon>
        <taxon>Ecdysozoa</taxon>
        <taxon>Arthropoda</taxon>
        <taxon>Hexapoda</taxon>
        <taxon>Insecta</taxon>
        <taxon>Pterygota</taxon>
        <taxon>Neoptera</taxon>
        <taxon>Endopterygota</taxon>
        <taxon>Lepidoptera</taxon>
        <taxon>Glossata</taxon>
        <taxon>Ditrysia</taxon>
        <taxon>Tineoidea</taxon>
        <taxon>Psychidae</taxon>
        <taxon>Oiketicinae</taxon>
        <taxon>Eumeta</taxon>
    </lineage>
</organism>
<name>A0A4C2A4K6_EUMVA</name>
<evidence type="ECO:0000313" key="2">
    <source>
        <dbReference type="Proteomes" id="UP000299102"/>
    </source>
</evidence>
<proteinExistence type="predicted"/>
<comment type="caution">
    <text evidence="1">The sequence shown here is derived from an EMBL/GenBank/DDBJ whole genome shotgun (WGS) entry which is preliminary data.</text>
</comment>
<gene>
    <name evidence="1" type="ORF">EVAR_70770_1</name>
</gene>
<reference evidence="1 2" key="1">
    <citation type="journal article" date="2019" name="Commun. Biol.">
        <title>The bagworm genome reveals a unique fibroin gene that provides high tensile strength.</title>
        <authorList>
            <person name="Kono N."/>
            <person name="Nakamura H."/>
            <person name="Ohtoshi R."/>
            <person name="Tomita M."/>
            <person name="Numata K."/>
            <person name="Arakawa K."/>
        </authorList>
    </citation>
    <scope>NUCLEOTIDE SEQUENCE [LARGE SCALE GENOMIC DNA]</scope>
</reference>
<evidence type="ECO:0000313" key="1">
    <source>
        <dbReference type="EMBL" id="GBP93827.1"/>
    </source>
</evidence>
<keyword evidence="2" id="KW-1185">Reference proteome</keyword>
<dbReference type="AlphaFoldDB" id="A0A4C2A4K6"/>
<accession>A0A4C2A4K6</accession>
<dbReference type="Proteomes" id="UP000299102">
    <property type="component" value="Unassembled WGS sequence"/>
</dbReference>
<dbReference type="EMBL" id="BGZK01002423">
    <property type="protein sequence ID" value="GBP93827.1"/>
    <property type="molecule type" value="Genomic_DNA"/>
</dbReference>
<protein>
    <submittedName>
        <fullName evidence="1">Uncharacterized protein</fullName>
    </submittedName>
</protein>
<sequence length="118" mass="13048">MNVLEETRVSVLIRCKMLSGSPQSRSGLADRTANASVQARAPGSGLIRHRVQHQHARVLIIDMAFTVFIFATQMPKTRRRKAVVAASRSAPSAVRRPSSSLFARCGRLARKLTGRPRR</sequence>